<comment type="subcellular location">
    <subcellularLocation>
        <location evidence="6">Nucleus</location>
        <location evidence="6">Nucleolus</location>
    </subcellularLocation>
</comment>
<evidence type="ECO:0000313" key="8">
    <source>
        <dbReference type="Proteomes" id="UP000325440"/>
    </source>
</evidence>
<dbReference type="PANTHER" id="PTHR48414:SF1">
    <property type="entry name" value="POP5 HOMOLOG, RIBONUCLEASE P_MRP SUBUNIT"/>
    <property type="match status" value="1"/>
</dbReference>
<keyword evidence="4 6" id="KW-0539">Nucleus</keyword>
<keyword evidence="2" id="KW-0698">rRNA processing</keyword>
<name>A0A5E4M9S2_9HEMI</name>
<organism evidence="7 8">
    <name type="scientific">Cinara cedri</name>
    <dbReference type="NCBI Taxonomy" id="506608"/>
    <lineage>
        <taxon>Eukaryota</taxon>
        <taxon>Metazoa</taxon>
        <taxon>Ecdysozoa</taxon>
        <taxon>Arthropoda</taxon>
        <taxon>Hexapoda</taxon>
        <taxon>Insecta</taxon>
        <taxon>Pterygota</taxon>
        <taxon>Neoptera</taxon>
        <taxon>Paraneoptera</taxon>
        <taxon>Hemiptera</taxon>
        <taxon>Sternorrhyncha</taxon>
        <taxon>Aphidomorpha</taxon>
        <taxon>Aphidoidea</taxon>
        <taxon>Aphididae</taxon>
        <taxon>Lachninae</taxon>
        <taxon>Cinara</taxon>
    </lineage>
</organism>
<evidence type="ECO:0000313" key="7">
    <source>
        <dbReference type="EMBL" id="VVC28124.1"/>
    </source>
</evidence>
<evidence type="ECO:0000256" key="2">
    <source>
        <dbReference type="ARBA" id="ARBA00022552"/>
    </source>
</evidence>
<dbReference type="InterPro" id="IPR002759">
    <property type="entry name" value="Pop5/Rpp14/Rnp2-like"/>
</dbReference>
<evidence type="ECO:0000256" key="1">
    <source>
        <dbReference type="ARBA" id="ARBA00010800"/>
    </source>
</evidence>
<gene>
    <name evidence="7" type="ORF">CINCED_3A018626</name>
</gene>
<dbReference type="InterPro" id="IPR038085">
    <property type="entry name" value="Rnp2-like_sf"/>
</dbReference>
<dbReference type="GO" id="GO:0001682">
    <property type="term" value="P:tRNA 5'-leader removal"/>
    <property type="evidence" value="ECO:0007669"/>
    <property type="project" value="InterPro"/>
</dbReference>
<dbReference type="PANTHER" id="PTHR48414">
    <property type="entry name" value="POP5 HOMOLOG, RIBONUCLEASE P_MRP SUBUNIT"/>
    <property type="match status" value="1"/>
</dbReference>
<dbReference type="OrthoDB" id="277888at2759"/>
<dbReference type="GO" id="GO:0033204">
    <property type="term" value="F:ribonuclease P RNA binding"/>
    <property type="evidence" value="ECO:0007669"/>
    <property type="project" value="InterPro"/>
</dbReference>
<evidence type="ECO:0000256" key="4">
    <source>
        <dbReference type="ARBA" id="ARBA00023242"/>
    </source>
</evidence>
<evidence type="ECO:0000256" key="6">
    <source>
        <dbReference type="PIRNR" id="PIRNR023803"/>
    </source>
</evidence>
<reference evidence="7 8" key="1">
    <citation type="submission" date="2019-08" db="EMBL/GenBank/DDBJ databases">
        <authorList>
            <person name="Alioto T."/>
            <person name="Alioto T."/>
            <person name="Gomez Garrido J."/>
        </authorList>
    </citation>
    <scope>NUCLEOTIDE SEQUENCE [LARGE SCALE GENOMIC DNA]</scope>
</reference>
<dbReference type="AlphaFoldDB" id="A0A5E4M9S2"/>
<dbReference type="GO" id="GO:0030677">
    <property type="term" value="C:ribonuclease P complex"/>
    <property type="evidence" value="ECO:0007669"/>
    <property type="project" value="InterPro"/>
</dbReference>
<sequence>MVRFKNRYMVVQLSNFEDNDLDFKISDKELNLTVLNMIKTLFGDFGVGAIRTCFKVHYCNPSTKIIIFKTRHGPHKFLSSIIPFVNELQGKPIRLSTLYIGASLFQCYKFIQNYQKGLVRKLHKTLTIQTKEKILNVTGVLKFNKFQVYS</sequence>
<dbReference type="Pfam" id="PF01900">
    <property type="entry name" value="RNase_P_Rpp14"/>
    <property type="match status" value="1"/>
</dbReference>
<keyword evidence="8" id="KW-1185">Reference proteome</keyword>
<comment type="similarity">
    <text evidence="1 6">Belongs to the eukaryotic/archaeal RNase P protein component 2 family.</text>
</comment>
<dbReference type="Gene3D" id="3.30.70.3250">
    <property type="entry name" value="Ribonuclease P, Pop5 subunit"/>
    <property type="match status" value="1"/>
</dbReference>
<dbReference type="InterPro" id="IPR016819">
    <property type="entry name" value="RNase_P/MRP_POP5"/>
</dbReference>
<comment type="function">
    <text evidence="6">Component of ribonuclease P, a protein complex that generates mature tRNA molecules by cleaving their 5'-ends.</text>
</comment>
<dbReference type="EMBL" id="CABPRJ010000478">
    <property type="protein sequence ID" value="VVC28124.1"/>
    <property type="molecule type" value="Genomic_DNA"/>
</dbReference>
<dbReference type="Proteomes" id="UP000325440">
    <property type="component" value="Unassembled WGS sequence"/>
</dbReference>
<evidence type="ECO:0000256" key="3">
    <source>
        <dbReference type="ARBA" id="ARBA00022694"/>
    </source>
</evidence>
<evidence type="ECO:0000256" key="5">
    <source>
        <dbReference type="ARBA" id="ARBA00044198"/>
    </source>
</evidence>
<keyword evidence="3 6" id="KW-0819">tRNA processing</keyword>
<proteinExistence type="inferred from homology"/>
<accession>A0A5E4M9S2</accession>
<dbReference type="SUPFAM" id="SSF160350">
    <property type="entry name" value="Rnp2-like"/>
    <property type="match status" value="1"/>
</dbReference>
<dbReference type="PIRSF" id="PIRSF023803">
    <property type="entry name" value="Ribonuclease_P_prd"/>
    <property type="match status" value="1"/>
</dbReference>
<protein>
    <recommendedName>
        <fullName evidence="5 6">Ribonuclease P/MRP protein subunit POP5</fullName>
    </recommendedName>
</protein>
<dbReference type="GO" id="GO:0005730">
    <property type="term" value="C:nucleolus"/>
    <property type="evidence" value="ECO:0007669"/>
    <property type="project" value="UniProtKB-SubCell"/>
</dbReference>
<dbReference type="GO" id="GO:0006364">
    <property type="term" value="P:rRNA processing"/>
    <property type="evidence" value="ECO:0007669"/>
    <property type="project" value="UniProtKB-KW"/>
</dbReference>